<dbReference type="GO" id="GO:0005576">
    <property type="term" value="C:extracellular region"/>
    <property type="evidence" value="ECO:0007669"/>
    <property type="project" value="TreeGrafter"/>
</dbReference>
<sequence length="412" mass="44157">MARPYGGRRPRRTLMAMLAAVTMALTACGEFSGIYDLPLPGGAELGPDPVEMTIEFTDVLDLVPQSTVKFNEVDVGRVEEIDLAEDGWHAEVTILVNREVELPANPDANIKQTSLFGEKYVELTAPPADSAEGSLEDGAHVPLSRTSRNVEVEELLGALSMLLNAGGVEQINTITRELNELAYGNETEIKGFLRNAESLAAGLDGQTDEISDALDGLNRLSAELNEQKDLITESLDDLGPGLESLERQRGDLVEMLRALDDFSEVAVDTVQRSQQDLVANLEALEPILRNLAEADADLPKALEILATFPFTDSSTEGMVGDYANLFITFDLEVQQILENFGRHRGNPFDGLPILSELPIGEDELVDPSLVLPLPESESSAPAPEESTSGSDAGDGSAEDPGLVDDLLSGGGS</sequence>
<name>A0A238YHQ9_9PSEU</name>
<dbReference type="EMBL" id="FZNW01000015">
    <property type="protein sequence ID" value="SNR70610.1"/>
    <property type="molecule type" value="Genomic_DNA"/>
</dbReference>
<gene>
    <name evidence="4" type="ORF">SAMN06265360_11577</name>
</gene>
<dbReference type="NCBIfam" id="TIGR00996">
    <property type="entry name" value="Mtu_fam_mce"/>
    <property type="match status" value="1"/>
</dbReference>
<dbReference type="RefSeq" id="WP_089302307.1">
    <property type="nucleotide sequence ID" value="NZ_FZNW01000015.1"/>
</dbReference>
<proteinExistence type="predicted"/>
<dbReference type="Proteomes" id="UP000198348">
    <property type="component" value="Unassembled WGS sequence"/>
</dbReference>
<dbReference type="Pfam" id="PF11887">
    <property type="entry name" value="Mce4_CUP1"/>
    <property type="match status" value="1"/>
</dbReference>
<dbReference type="Pfam" id="PF02470">
    <property type="entry name" value="MlaD"/>
    <property type="match status" value="1"/>
</dbReference>
<feature type="domain" description="Mce/MlaD" evidence="2">
    <location>
        <begin position="49"/>
        <end position="125"/>
    </location>
</feature>
<dbReference type="PANTHER" id="PTHR33371">
    <property type="entry name" value="INTERMEMBRANE PHOSPHOLIPID TRANSPORT SYSTEM BINDING PROTEIN MLAD-RELATED"/>
    <property type="match status" value="1"/>
</dbReference>
<keyword evidence="5" id="KW-1185">Reference proteome</keyword>
<evidence type="ECO:0000259" key="2">
    <source>
        <dbReference type="Pfam" id="PF02470"/>
    </source>
</evidence>
<evidence type="ECO:0000256" key="1">
    <source>
        <dbReference type="SAM" id="MobiDB-lite"/>
    </source>
</evidence>
<evidence type="ECO:0000313" key="5">
    <source>
        <dbReference type="Proteomes" id="UP000198348"/>
    </source>
</evidence>
<evidence type="ECO:0000259" key="3">
    <source>
        <dbReference type="Pfam" id="PF11887"/>
    </source>
</evidence>
<feature type="domain" description="Mammalian cell entry C-terminal" evidence="3">
    <location>
        <begin position="134"/>
        <end position="317"/>
    </location>
</feature>
<accession>A0A238YHQ9</accession>
<dbReference type="AlphaFoldDB" id="A0A238YHQ9"/>
<reference evidence="4 5" key="1">
    <citation type="submission" date="2017-06" db="EMBL/GenBank/DDBJ databases">
        <authorList>
            <person name="Kim H.J."/>
            <person name="Triplett B.A."/>
        </authorList>
    </citation>
    <scope>NUCLEOTIDE SEQUENCE [LARGE SCALE GENOMIC DNA]</scope>
    <source>
        <strain evidence="4 5">DSM 45207</strain>
    </source>
</reference>
<evidence type="ECO:0000313" key="4">
    <source>
        <dbReference type="EMBL" id="SNR70610.1"/>
    </source>
</evidence>
<feature type="region of interest" description="Disordered" evidence="1">
    <location>
        <begin position="368"/>
        <end position="412"/>
    </location>
</feature>
<dbReference type="InterPro" id="IPR024516">
    <property type="entry name" value="Mce_C"/>
</dbReference>
<dbReference type="OrthoDB" id="9774928at2"/>
<dbReference type="PROSITE" id="PS51257">
    <property type="entry name" value="PROKAR_LIPOPROTEIN"/>
    <property type="match status" value="1"/>
</dbReference>
<organism evidence="4 5">
    <name type="scientific">Haloechinothrix alba</name>
    <dbReference type="NCBI Taxonomy" id="664784"/>
    <lineage>
        <taxon>Bacteria</taxon>
        <taxon>Bacillati</taxon>
        <taxon>Actinomycetota</taxon>
        <taxon>Actinomycetes</taxon>
        <taxon>Pseudonocardiales</taxon>
        <taxon>Pseudonocardiaceae</taxon>
        <taxon>Haloechinothrix</taxon>
    </lineage>
</organism>
<dbReference type="InterPro" id="IPR005693">
    <property type="entry name" value="Mce"/>
</dbReference>
<protein>
    <submittedName>
        <fullName evidence="4">Phospholipid/cholesterol/gamma-HCH transport system substrate-binding protein</fullName>
    </submittedName>
</protein>
<dbReference type="PANTHER" id="PTHR33371:SF15">
    <property type="entry name" value="LIPOPROTEIN LPRN"/>
    <property type="match status" value="1"/>
</dbReference>
<dbReference type="InterPro" id="IPR003399">
    <property type="entry name" value="Mce/MlaD"/>
</dbReference>
<dbReference type="InterPro" id="IPR052336">
    <property type="entry name" value="MlaD_Phospholipid_Transporter"/>
</dbReference>